<dbReference type="Proteomes" id="UP000315395">
    <property type="component" value="Chromosome"/>
</dbReference>
<feature type="region of interest" description="Disordered" evidence="1">
    <location>
        <begin position="411"/>
        <end position="442"/>
    </location>
</feature>
<feature type="compositionally biased region" description="Low complexity" evidence="1">
    <location>
        <begin position="109"/>
        <end position="122"/>
    </location>
</feature>
<feature type="region of interest" description="Disordered" evidence="1">
    <location>
        <begin position="187"/>
        <end position="341"/>
    </location>
</feature>
<feature type="region of interest" description="Disordered" evidence="1">
    <location>
        <begin position="28"/>
        <end position="73"/>
    </location>
</feature>
<keyword evidence="3" id="KW-1185">Reference proteome</keyword>
<name>A0A516GEW0_9MICO</name>
<reference evidence="2 3" key="1">
    <citation type="submission" date="2019-07" db="EMBL/GenBank/DDBJ databases">
        <title>complete genome sequencing of Ornithinimicrobium sp. H23M54.</title>
        <authorList>
            <person name="Bae J.-W."/>
            <person name="Lee S.-Y."/>
        </authorList>
    </citation>
    <scope>NUCLEOTIDE SEQUENCE [LARGE SCALE GENOMIC DNA]</scope>
    <source>
        <strain evidence="2 3">H23M54</strain>
    </source>
</reference>
<gene>
    <name evidence="2" type="ORF">FNH13_18480</name>
</gene>
<feature type="compositionally biased region" description="Low complexity" evidence="1">
    <location>
        <begin position="356"/>
        <end position="374"/>
    </location>
</feature>
<organism evidence="2 3">
    <name type="scientific">Ornithinimicrobium ciconiae</name>
    <dbReference type="NCBI Taxonomy" id="2594265"/>
    <lineage>
        <taxon>Bacteria</taxon>
        <taxon>Bacillati</taxon>
        <taxon>Actinomycetota</taxon>
        <taxon>Actinomycetes</taxon>
        <taxon>Micrococcales</taxon>
        <taxon>Ornithinimicrobiaceae</taxon>
        <taxon>Ornithinimicrobium</taxon>
    </lineage>
</organism>
<proteinExistence type="predicted"/>
<dbReference type="AlphaFoldDB" id="A0A516GEW0"/>
<feature type="region of interest" description="Disordered" evidence="1">
    <location>
        <begin position="353"/>
        <end position="374"/>
    </location>
</feature>
<feature type="compositionally biased region" description="Gly residues" evidence="1">
    <location>
        <begin position="61"/>
        <end position="73"/>
    </location>
</feature>
<feature type="compositionally biased region" description="Low complexity" evidence="1">
    <location>
        <begin position="311"/>
        <end position="335"/>
    </location>
</feature>
<evidence type="ECO:0000256" key="1">
    <source>
        <dbReference type="SAM" id="MobiDB-lite"/>
    </source>
</evidence>
<sequence length="483" mass="48961">MVWKWVWLALLLVVIAAAVWLLLRRPGGSEGVSGQDTSVLPGRDADAVPPSQAGDYAQGGYPQGPGAADGTGAGTATAAGAAYDQSGGYDQASGQEPAPFDQSAAATGEPYADPATADPAYGPAGGAEGAYQDAEQGAGYAEPAQDTVYEQDGGYQTGYAEPAQETVYEQDGGYQTGYAEPAQETVYEQDGGYQSTDDTSTDAAYGSGEVGSAETAPEDTSGVEAPYEAPVTDYSQSAAYTDTATGETTEADMLDDAGPGTDTTYGEGAGYATPETDSGYAASETDTAYTPESDTQGTDDHGSGLSGDQVAAGAGAWAAQDATAETPTTQPPADASWDQGEPVQTAADFDTQAGQATTDTSYAAPTDDTTYAAPADDTTYAAPVAADETATAEPVTADDYGYDEAQAGAAAGSYGQGPFGSGSAEPAEDGSGPVGWSIKGNAGSMLFHTPESPSYEAARAEVWFETEEAAKAAGFAHWDRKRR</sequence>
<protein>
    <submittedName>
        <fullName evidence="2">Uncharacterized protein</fullName>
    </submittedName>
</protein>
<dbReference type="KEGG" id="orz:FNH13_18480"/>
<dbReference type="EMBL" id="CP041616">
    <property type="protein sequence ID" value="QDO90067.1"/>
    <property type="molecule type" value="Genomic_DNA"/>
</dbReference>
<evidence type="ECO:0000313" key="3">
    <source>
        <dbReference type="Proteomes" id="UP000315395"/>
    </source>
</evidence>
<dbReference type="OrthoDB" id="4871889at2"/>
<dbReference type="RefSeq" id="WP_143784793.1">
    <property type="nucleotide sequence ID" value="NZ_CP041616.1"/>
</dbReference>
<feature type="compositionally biased region" description="Low complexity" evidence="1">
    <location>
        <begin position="238"/>
        <end position="248"/>
    </location>
</feature>
<feature type="compositionally biased region" description="Polar residues" evidence="1">
    <location>
        <begin position="192"/>
        <end position="202"/>
    </location>
</feature>
<feature type="compositionally biased region" description="Polar residues" evidence="1">
    <location>
        <begin position="284"/>
        <end position="296"/>
    </location>
</feature>
<evidence type="ECO:0000313" key="2">
    <source>
        <dbReference type="EMBL" id="QDO90067.1"/>
    </source>
</evidence>
<accession>A0A516GEW0</accession>
<feature type="region of interest" description="Disordered" evidence="1">
    <location>
        <begin position="87"/>
        <end position="130"/>
    </location>
</feature>